<keyword evidence="2" id="KW-0449">Lipoprotein</keyword>
<organism evidence="6 7">
    <name type="scientific">Trema orientale</name>
    <name type="common">Charcoal tree</name>
    <name type="synonym">Celtis orientalis</name>
    <dbReference type="NCBI Taxonomy" id="63057"/>
    <lineage>
        <taxon>Eukaryota</taxon>
        <taxon>Viridiplantae</taxon>
        <taxon>Streptophyta</taxon>
        <taxon>Embryophyta</taxon>
        <taxon>Tracheophyta</taxon>
        <taxon>Spermatophyta</taxon>
        <taxon>Magnoliopsida</taxon>
        <taxon>eudicotyledons</taxon>
        <taxon>Gunneridae</taxon>
        <taxon>Pentapetalae</taxon>
        <taxon>rosids</taxon>
        <taxon>fabids</taxon>
        <taxon>Rosales</taxon>
        <taxon>Cannabaceae</taxon>
        <taxon>Trema</taxon>
    </lineage>
</organism>
<comment type="subcellular location">
    <subcellularLocation>
        <location evidence="1">Cell membrane</location>
        <topology evidence="1">Lipid-anchor</topology>
        <topology evidence="1">GPI-anchor</topology>
    </subcellularLocation>
</comment>
<evidence type="ECO:0000313" key="7">
    <source>
        <dbReference type="Proteomes" id="UP000237000"/>
    </source>
</evidence>
<dbReference type="EMBL" id="JXTC01000102">
    <property type="protein sequence ID" value="PON88726.1"/>
    <property type="molecule type" value="Genomic_DNA"/>
</dbReference>
<evidence type="ECO:0000259" key="5">
    <source>
        <dbReference type="SMART" id="SM00768"/>
    </source>
</evidence>
<evidence type="ECO:0000256" key="2">
    <source>
        <dbReference type="ARBA" id="ARBA00022622"/>
    </source>
</evidence>
<keyword evidence="2" id="KW-0472">Membrane</keyword>
<dbReference type="PANTHER" id="PTHR31044">
    <property type="entry name" value="BETA-1,3 GLUCANASE"/>
    <property type="match status" value="1"/>
</dbReference>
<evidence type="ECO:0000256" key="3">
    <source>
        <dbReference type="ARBA" id="ARBA00022729"/>
    </source>
</evidence>
<dbReference type="Gene3D" id="1.20.58.1040">
    <property type="match status" value="1"/>
</dbReference>
<sequence>MGRKPGSGSWGKKWCVPKLEAGSQALQANIDYVCSSGVDCKPIQPGGPCFEPNDVRSHASFVMNSFYQINGRHDYNCDFAKTGVLTTANPNLVCRRASEDQKRVLIVVRPKASWGN</sequence>
<dbReference type="PANTHER" id="PTHR31044:SF130">
    <property type="entry name" value="CARBOHYDRATE-BINDING X8 DOMAIN SUPERFAMILY PROTEIN"/>
    <property type="match status" value="1"/>
</dbReference>
<evidence type="ECO:0000256" key="4">
    <source>
        <dbReference type="ARBA" id="ARBA00023157"/>
    </source>
</evidence>
<dbReference type="FunFam" id="1.20.58.1040:FF:000003">
    <property type="entry name" value="glucan endo-1,3-beta-glucosidase 7"/>
    <property type="match status" value="1"/>
</dbReference>
<keyword evidence="3" id="KW-0732">Signal</keyword>
<dbReference type="InParanoid" id="A0A2P5ET93"/>
<dbReference type="InterPro" id="IPR012946">
    <property type="entry name" value="X8"/>
</dbReference>
<accession>A0A2P5ET93</accession>
<keyword evidence="4" id="KW-1015">Disulfide bond</keyword>
<reference evidence="7" key="1">
    <citation type="submission" date="2016-06" db="EMBL/GenBank/DDBJ databases">
        <title>Parallel loss of symbiosis genes in relatives of nitrogen-fixing non-legume Parasponia.</title>
        <authorList>
            <person name="Van Velzen R."/>
            <person name="Holmer R."/>
            <person name="Bu F."/>
            <person name="Rutten L."/>
            <person name="Van Zeijl A."/>
            <person name="Liu W."/>
            <person name="Santuari L."/>
            <person name="Cao Q."/>
            <person name="Sharma T."/>
            <person name="Shen D."/>
            <person name="Roswanjaya Y."/>
            <person name="Wardhani T."/>
            <person name="Kalhor M.S."/>
            <person name="Jansen J."/>
            <person name="Van den Hoogen J."/>
            <person name="Gungor B."/>
            <person name="Hartog M."/>
            <person name="Hontelez J."/>
            <person name="Verver J."/>
            <person name="Yang W.-C."/>
            <person name="Schijlen E."/>
            <person name="Repin R."/>
            <person name="Schilthuizen M."/>
            <person name="Schranz E."/>
            <person name="Heidstra R."/>
            <person name="Miyata K."/>
            <person name="Fedorova E."/>
            <person name="Kohlen W."/>
            <person name="Bisseling T."/>
            <person name="Smit S."/>
            <person name="Geurts R."/>
        </authorList>
    </citation>
    <scope>NUCLEOTIDE SEQUENCE [LARGE SCALE GENOMIC DNA]</scope>
    <source>
        <strain evidence="7">cv. RG33-2</strain>
    </source>
</reference>
<dbReference type="InterPro" id="IPR044788">
    <property type="entry name" value="X8_dom_prot"/>
</dbReference>
<keyword evidence="2" id="KW-0336">GPI-anchor</keyword>
<name>A0A2P5ET93_TREOI</name>
<dbReference type="SMART" id="SM00768">
    <property type="entry name" value="X8"/>
    <property type="match status" value="1"/>
</dbReference>
<proteinExistence type="predicted"/>
<dbReference type="OrthoDB" id="2019109at2759"/>
<dbReference type="GO" id="GO:0005886">
    <property type="term" value="C:plasma membrane"/>
    <property type="evidence" value="ECO:0007669"/>
    <property type="project" value="UniProtKB-SubCell"/>
</dbReference>
<dbReference type="GO" id="GO:0009506">
    <property type="term" value="C:plasmodesma"/>
    <property type="evidence" value="ECO:0007669"/>
    <property type="project" value="UniProtKB-ARBA"/>
</dbReference>
<keyword evidence="7" id="KW-1185">Reference proteome</keyword>
<comment type="caution">
    <text evidence="6">The sequence shown here is derived from an EMBL/GenBank/DDBJ whole genome shotgun (WGS) entry which is preliminary data.</text>
</comment>
<dbReference type="GO" id="GO:0098552">
    <property type="term" value="C:side of membrane"/>
    <property type="evidence" value="ECO:0007669"/>
    <property type="project" value="UniProtKB-KW"/>
</dbReference>
<dbReference type="Proteomes" id="UP000237000">
    <property type="component" value="Unassembled WGS sequence"/>
</dbReference>
<feature type="domain" description="X8" evidence="5">
    <location>
        <begin position="13"/>
        <end position="96"/>
    </location>
</feature>
<dbReference type="STRING" id="63057.A0A2P5ET93"/>
<dbReference type="AlphaFoldDB" id="A0A2P5ET93"/>
<gene>
    <name evidence="6" type="ORF">TorRG33x02_154320</name>
</gene>
<evidence type="ECO:0000313" key="6">
    <source>
        <dbReference type="EMBL" id="PON88726.1"/>
    </source>
</evidence>
<evidence type="ECO:0000256" key="1">
    <source>
        <dbReference type="ARBA" id="ARBA00004609"/>
    </source>
</evidence>
<dbReference type="Pfam" id="PF07983">
    <property type="entry name" value="X8"/>
    <property type="match status" value="1"/>
</dbReference>
<keyword evidence="2" id="KW-0325">Glycoprotein</keyword>
<protein>
    <submittedName>
        <fullName evidence="6">X8 domain containing protein</fullName>
    </submittedName>
</protein>